<dbReference type="SUPFAM" id="SSF81383">
    <property type="entry name" value="F-box domain"/>
    <property type="match status" value="1"/>
</dbReference>
<dbReference type="InterPro" id="IPR001810">
    <property type="entry name" value="F-box_dom"/>
</dbReference>
<protein>
    <recommendedName>
        <fullName evidence="1">F-box domain-containing protein</fullName>
    </recommendedName>
</protein>
<dbReference type="EMBL" id="SPHZ02000002">
    <property type="protein sequence ID" value="KAF0930253.1"/>
    <property type="molecule type" value="Genomic_DNA"/>
</dbReference>
<dbReference type="InterPro" id="IPR013187">
    <property type="entry name" value="F-box-assoc_dom_typ3"/>
</dbReference>
<name>A0A6G1F050_9ORYZ</name>
<dbReference type="PANTHER" id="PTHR31672">
    <property type="entry name" value="BNACNNG10540D PROTEIN"/>
    <property type="match status" value="1"/>
</dbReference>
<sequence>MAGEHKEAGGSFWLPDDILIDILSYLPAKSVVRFRAVSRSWRAMLSSASFVELHLRRANRRDQLKVFFHPAMPTDAEHPDKCCFYSWQLHGGPAKKLMRDDFAHGWFAAPVTKPLRGLVLIRSSYGYYVLNPSTNAVLALPDRKFPLKNRIDLVTNLSGYMNVSYGLGYCSATGEYKVVRLFSDPVSGQAPATNGEVFVLDALACWRPSAQQPPPEFIFDESNPAVFLNGLLHLLCLYGFDVITFNVSDETFGSAPPPPVDVDEVGEVTLTEFDGCLGAFYQEAHSDNYAYHIWLLRDHAHEAAHWEQLCRIDMAA</sequence>
<dbReference type="SMART" id="SM00256">
    <property type="entry name" value="FBOX"/>
    <property type="match status" value="1"/>
</dbReference>
<proteinExistence type="predicted"/>
<dbReference type="OrthoDB" id="694461at2759"/>
<dbReference type="Proteomes" id="UP000479710">
    <property type="component" value="Unassembled WGS sequence"/>
</dbReference>
<organism evidence="2 3">
    <name type="scientific">Oryza meyeriana var. granulata</name>
    <dbReference type="NCBI Taxonomy" id="110450"/>
    <lineage>
        <taxon>Eukaryota</taxon>
        <taxon>Viridiplantae</taxon>
        <taxon>Streptophyta</taxon>
        <taxon>Embryophyta</taxon>
        <taxon>Tracheophyta</taxon>
        <taxon>Spermatophyta</taxon>
        <taxon>Magnoliopsida</taxon>
        <taxon>Liliopsida</taxon>
        <taxon>Poales</taxon>
        <taxon>Poaceae</taxon>
        <taxon>BOP clade</taxon>
        <taxon>Oryzoideae</taxon>
        <taxon>Oryzeae</taxon>
        <taxon>Oryzinae</taxon>
        <taxon>Oryza</taxon>
        <taxon>Oryza meyeriana</taxon>
    </lineage>
</organism>
<dbReference type="Gene3D" id="1.20.1280.50">
    <property type="match status" value="1"/>
</dbReference>
<dbReference type="PROSITE" id="PS50181">
    <property type="entry name" value="FBOX"/>
    <property type="match status" value="1"/>
</dbReference>
<dbReference type="InterPro" id="IPR017451">
    <property type="entry name" value="F-box-assoc_interact_dom"/>
</dbReference>
<feature type="domain" description="F-box" evidence="1">
    <location>
        <begin position="14"/>
        <end position="53"/>
    </location>
</feature>
<dbReference type="AlphaFoldDB" id="A0A6G1F050"/>
<gene>
    <name evidence="2" type="ORF">E2562_030893</name>
</gene>
<dbReference type="CDD" id="cd22157">
    <property type="entry name" value="F-box_AtFBW1-like"/>
    <property type="match status" value="1"/>
</dbReference>
<evidence type="ECO:0000259" key="1">
    <source>
        <dbReference type="PROSITE" id="PS50181"/>
    </source>
</evidence>
<dbReference type="Pfam" id="PF08268">
    <property type="entry name" value="FBA_3"/>
    <property type="match status" value="1"/>
</dbReference>
<dbReference type="InterPro" id="IPR036047">
    <property type="entry name" value="F-box-like_dom_sf"/>
</dbReference>
<dbReference type="NCBIfam" id="TIGR01640">
    <property type="entry name" value="F_box_assoc_1"/>
    <property type="match status" value="1"/>
</dbReference>
<dbReference type="PANTHER" id="PTHR31672:SF13">
    <property type="entry name" value="F-BOX PROTEIN CPR30-LIKE"/>
    <property type="match status" value="1"/>
</dbReference>
<evidence type="ECO:0000313" key="3">
    <source>
        <dbReference type="Proteomes" id="UP000479710"/>
    </source>
</evidence>
<reference evidence="2 3" key="1">
    <citation type="submission" date="2019-11" db="EMBL/GenBank/DDBJ databases">
        <title>Whole genome sequence of Oryza granulata.</title>
        <authorList>
            <person name="Li W."/>
        </authorList>
    </citation>
    <scope>NUCLEOTIDE SEQUENCE [LARGE SCALE GENOMIC DNA]</scope>
    <source>
        <strain evidence="3">cv. Menghai</strain>
        <tissue evidence="2">Leaf</tissue>
    </source>
</reference>
<evidence type="ECO:0000313" key="2">
    <source>
        <dbReference type="EMBL" id="KAF0930253.1"/>
    </source>
</evidence>
<dbReference type="Pfam" id="PF00646">
    <property type="entry name" value="F-box"/>
    <property type="match status" value="1"/>
</dbReference>
<keyword evidence="3" id="KW-1185">Reference proteome</keyword>
<comment type="caution">
    <text evidence="2">The sequence shown here is derived from an EMBL/GenBank/DDBJ whole genome shotgun (WGS) entry which is preliminary data.</text>
</comment>
<accession>A0A6G1F050</accession>
<dbReference type="InterPro" id="IPR050796">
    <property type="entry name" value="SCF_F-box_component"/>
</dbReference>